<name>A0A382LAT8_9ZZZZ</name>
<accession>A0A382LAT8</accession>
<dbReference type="EMBL" id="UINC01085943">
    <property type="protein sequence ID" value="SVC33938.1"/>
    <property type="molecule type" value="Genomic_DNA"/>
</dbReference>
<dbReference type="SUPFAM" id="SSF51261">
    <property type="entry name" value="Duplicated hybrid motif"/>
    <property type="match status" value="1"/>
</dbReference>
<dbReference type="InterPro" id="IPR011055">
    <property type="entry name" value="Dup_hybrid_motif"/>
</dbReference>
<reference evidence="1" key="1">
    <citation type="submission" date="2018-05" db="EMBL/GenBank/DDBJ databases">
        <authorList>
            <person name="Lanie J.A."/>
            <person name="Ng W.-L."/>
            <person name="Kazmierczak K.M."/>
            <person name="Andrzejewski T.M."/>
            <person name="Davidsen T.M."/>
            <person name="Wayne K.J."/>
            <person name="Tettelin H."/>
            <person name="Glass J.I."/>
            <person name="Rusch D."/>
            <person name="Podicherti R."/>
            <person name="Tsui H.-C.T."/>
            <person name="Winkler M.E."/>
        </authorList>
    </citation>
    <scope>NUCLEOTIDE SEQUENCE</scope>
</reference>
<organism evidence="1">
    <name type="scientific">marine metagenome</name>
    <dbReference type="NCBI Taxonomy" id="408172"/>
    <lineage>
        <taxon>unclassified sequences</taxon>
        <taxon>metagenomes</taxon>
        <taxon>ecological metagenomes</taxon>
    </lineage>
</organism>
<gene>
    <name evidence="1" type="ORF">METZ01_LOCUS286792</name>
</gene>
<feature type="non-terminal residue" evidence="1">
    <location>
        <position position="97"/>
    </location>
</feature>
<sequence>MVFTANHGLLINIKEKLMTLYVQRQSESFYPLFKNNLLSLNWDETPLPKLIFPCERTQVPQNAKLLPNAPREYRKGIHRGIDFFANWGAPVRAVADG</sequence>
<dbReference type="Gene3D" id="2.70.70.10">
    <property type="entry name" value="Glucose Permease (Domain IIA)"/>
    <property type="match status" value="1"/>
</dbReference>
<proteinExistence type="predicted"/>
<protein>
    <submittedName>
        <fullName evidence="1">Uncharacterized protein</fullName>
    </submittedName>
</protein>
<dbReference type="AlphaFoldDB" id="A0A382LAT8"/>
<evidence type="ECO:0000313" key="1">
    <source>
        <dbReference type="EMBL" id="SVC33938.1"/>
    </source>
</evidence>